<dbReference type="Pfam" id="PF20143">
    <property type="entry name" value="NAD_kinase_C"/>
    <property type="match status" value="1"/>
</dbReference>
<dbReference type="GO" id="GO:0046872">
    <property type="term" value="F:metal ion binding"/>
    <property type="evidence" value="ECO:0007669"/>
    <property type="project" value="UniProtKB-UniRule"/>
</dbReference>
<protein>
    <recommendedName>
        <fullName evidence="8">NAD kinase</fullName>
        <ecNumber evidence="8">2.7.1.23</ecNumber>
    </recommendedName>
    <alternativeName>
        <fullName evidence="8">ATP-dependent NAD kinase</fullName>
    </alternativeName>
</protein>
<dbReference type="EC" id="2.7.1.23" evidence="8"/>
<comment type="cofactor">
    <cofactor evidence="8">
        <name>a divalent metal cation</name>
        <dbReference type="ChEBI" id="CHEBI:60240"/>
    </cofactor>
</comment>
<keyword evidence="10" id="KW-1185">Reference proteome</keyword>
<dbReference type="InterPro" id="IPR017437">
    <property type="entry name" value="ATP-NAD_kinase_PpnK-typ_C"/>
</dbReference>
<evidence type="ECO:0000256" key="7">
    <source>
        <dbReference type="ARBA" id="ARBA00023027"/>
    </source>
</evidence>
<dbReference type="GO" id="GO:0005524">
    <property type="term" value="F:ATP binding"/>
    <property type="evidence" value="ECO:0007669"/>
    <property type="project" value="UniProtKB-KW"/>
</dbReference>
<evidence type="ECO:0000313" key="9">
    <source>
        <dbReference type="EMBL" id="RJX42015.1"/>
    </source>
</evidence>
<reference evidence="9 10" key="1">
    <citation type="submission" date="2018-06" db="EMBL/GenBank/DDBJ databases">
        <title>Halonotius sp. F13-13 a new haloarchaeeon isolated from a solar saltern from Isla Cristina, Huelva, Spain.</title>
        <authorList>
            <person name="Duran-Viseras A."/>
            <person name="Sanchez-Porro C."/>
            <person name="Ventosa A."/>
        </authorList>
    </citation>
    <scope>NUCLEOTIDE SEQUENCE [LARGE SCALE GENOMIC DNA]</scope>
    <source>
        <strain evidence="9 10">F13-13</strain>
    </source>
</reference>
<comment type="catalytic activity">
    <reaction evidence="8">
        <text>NAD(+) + ATP = ADP + NADP(+) + H(+)</text>
        <dbReference type="Rhea" id="RHEA:18629"/>
        <dbReference type="ChEBI" id="CHEBI:15378"/>
        <dbReference type="ChEBI" id="CHEBI:30616"/>
        <dbReference type="ChEBI" id="CHEBI:57540"/>
        <dbReference type="ChEBI" id="CHEBI:58349"/>
        <dbReference type="ChEBI" id="CHEBI:456216"/>
        <dbReference type="EC" id="2.7.1.23"/>
    </reaction>
</comment>
<dbReference type="Gene3D" id="2.60.200.30">
    <property type="entry name" value="Probable inorganic polyphosphate/atp-NAD kinase, domain 2"/>
    <property type="match status" value="1"/>
</dbReference>
<dbReference type="OrthoDB" id="77798at2157"/>
<keyword evidence="5 8" id="KW-0067">ATP-binding</keyword>
<comment type="subcellular location">
    <subcellularLocation>
        <location evidence="8">Cytoplasm</location>
    </subcellularLocation>
</comment>
<comment type="caution">
    <text evidence="9">The sequence shown here is derived from an EMBL/GenBank/DDBJ whole genome shotgun (WGS) entry which is preliminary data.</text>
</comment>
<feature type="binding site" evidence="8">
    <location>
        <begin position="148"/>
        <end position="149"/>
    </location>
    <ligand>
        <name>NAD(+)</name>
        <dbReference type="ChEBI" id="CHEBI:57540"/>
    </ligand>
</feature>
<name>A0A3A6Q451_9EURY</name>
<dbReference type="EMBL" id="QKNY01000018">
    <property type="protein sequence ID" value="RJX42015.1"/>
    <property type="molecule type" value="Genomic_DNA"/>
</dbReference>
<comment type="similarity">
    <text evidence="8">Belongs to the NAD kinase family.</text>
</comment>
<dbReference type="Gene3D" id="3.40.50.10330">
    <property type="entry name" value="Probable inorganic polyphosphate/atp-NAD kinase, domain 1"/>
    <property type="match status" value="1"/>
</dbReference>
<evidence type="ECO:0000256" key="4">
    <source>
        <dbReference type="ARBA" id="ARBA00022777"/>
    </source>
</evidence>
<evidence type="ECO:0000256" key="1">
    <source>
        <dbReference type="ARBA" id="ARBA00022490"/>
    </source>
</evidence>
<keyword evidence="4 8" id="KW-0418">Kinase</keyword>
<dbReference type="Proteomes" id="UP000276588">
    <property type="component" value="Unassembled WGS sequence"/>
</dbReference>
<dbReference type="PANTHER" id="PTHR20275:SF43">
    <property type="entry name" value="BIFUNCTIONAL NADP PHOSPHATASE_NAD KINASE"/>
    <property type="match status" value="1"/>
</dbReference>
<dbReference type="GO" id="GO:0003951">
    <property type="term" value="F:NAD+ kinase activity"/>
    <property type="evidence" value="ECO:0007669"/>
    <property type="project" value="UniProtKB-UniRule"/>
</dbReference>
<evidence type="ECO:0000256" key="6">
    <source>
        <dbReference type="ARBA" id="ARBA00022857"/>
    </source>
</evidence>
<dbReference type="InterPro" id="IPR017438">
    <property type="entry name" value="ATP-NAD_kinase_N"/>
</dbReference>
<dbReference type="GO" id="GO:0006741">
    <property type="term" value="P:NADP+ biosynthetic process"/>
    <property type="evidence" value="ECO:0007669"/>
    <property type="project" value="UniProtKB-UniRule"/>
</dbReference>
<dbReference type="GO" id="GO:0019674">
    <property type="term" value="P:NAD+ metabolic process"/>
    <property type="evidence" value="ECO:0007669"/>
    <property type="project" value="InterPro"/>
</dbReference>
<dbReference type="GO" id="GO:0005737">
    <property type="term" value="C:cytoplasm"/>
    <property type="evidence" value="ECO:0007669"/>
    <property type="project" value="UniProtKB-SubCell"/>
</dbReference>
<evidence type="ECO:0000256" key="2">
    <source>
        <dbReference type="ARBA" id="ARBA00022679"/>
    </source>
</evidence>
<keyword evidence="6 8" id="KW-0521">NADP</keyword>
<keyword evidence="2 8" id="KW-0808">Transferase</keyword>
<sequence>MEVGLVAQRDNSRAVGVAESIQAALADDGVSTRLDAATAAALGEPTMTADTVGDAAANSDVGAFEACDLVVSIGGDGTFLFAARAAGGTPMLGVNLGEVGFLNAVSPENAVAAVREAVDAIEADSHEIREAPRLTAQCGSFESIPAVNEIVVTGPRRGPGGGATFRVTIDGSEYTHSHADGVMIATPTGSTAYNLSEDGPIVHPSIGALIVNEMCSVDGMPPLVVGGDCEVTVAVDDADHAVVVSDGRRPHEIETPAEITVSRAETPVRLVGPVADFFAALDKLS</sequence>
<evidence type="ECO:0000256" key="8">
    <source>
        <dbReference type="HAMAP-Rule" id="MF_00361"/>
    </source>
</evidence>
<organism evidence="9 10">
    <name type="scientific">Halonotius aquaticus</name>
    <dbReference type="NCBI Taxonomy" id="2216978"/>
    <lineage>
        <taxon>Archaea</taxon>
        <taxon>Methanobacteriati</taxon>
        <taxon>Methanobacteriota</taxon>
        <taxon>Stenosarchaea group</taxon>
        <taxon>Halobacteria</taxon>
        <taxon>Halobacteriales</taxon>
        <taxon>Haloferacaceae</taxon>
        <taxon>Halonotius</taxon>
    </lineage>
</organism>
<keyword evidence="1 8" id="KW-0963">Cytoplasm</keyword>
<evidence type="ECO:0000313" key="10">
    <source>
        <dbReference type="Proteomes" id="UP000276588"/>
    </source>
</evidence>
<evidence type="ECO:0000256" key="3">
    <source>
        <dbReference type="ARBA" id="ARBA00022741"/>
    </source>
</evidence>
<dbReference type="PANTHER" id="PTHR20275">
    <property type="entry name" value="NAD KINASE"/>
    <property type="match status" value="1"/>
</dbReference>
<dbReference type="RefSeq" id="WP_120103321.1">
    <property type="nucleotide sequence ID" value="NZ_QKNY01000018.1"/>
</dbReference>
<comment type="caution">
    <text evidence="8">Lacks conserved residue(s) required for the propagation of feature annotation.</text>
</comment>
<feature type="binding site" evidence="8">
    <location>
        <begin position="191"/>
        <end position="196"/>
    </location>
    <ligand>
        <name>NAD(+)</name>
        <dbReference type="ChEBI" id="CHEBI:57540"/>
    </ligand>
</feature>
<comment type="function">
    <text evidence="8">Involved in the regulation of the intracellular balance of NAD and NADP, and is a key enzyme in the biosynthesis of NADP. Catalyzes specifically the phosphorylation on 2'-hydroxyl of the adenosine moiety of NAD to yield NADP.</text>
</comment>
<feature type="binding site" evidence="8">
    <location>
        <position position="178"/>
    </location>
    <ligand>
        <name>NAD(+)</name>
        <dbReference type="ChEBI" id="CHEBI:57540"/>
    </ligand>
</feature>
<gene>
    <name evidence="8" type="primary">nadK</name>
    <name evidence="9" type="ORF">DM826_10165</name>
</gene>
<keyword evidence="7 8" id="KW-0520">NAD</keyword>
<dbReference type="SUPFAM" id="SSF111331">
    <property type="entry name" value="NAD kinase/diacylglycerol kinase-like"/>
    <property type="match status" value="1"/>
</dbReference>
<feature type="binding site" evidence="8">
    <location>
        <position position="180"/>
    </location>
    <ligand>
        <name>NAD(+)</name>
        <dbReference type="ChEBI" id="CHEBI:57540"/>
    </ligand>
</feature>
<feature type="binding site" evidence="8">
    <location>
        <begin position="76"/>
        <end position="77"/>
    </location>
    <ligand>
        <name>NAD(+)</name>
        <dbReference type="ChEBI" id="CHEBI:57540"/>
    </ligand>
</feature>
<evidence type="ECO:0000256" key="5">
    <source>
        <dbReference type="ARBA" id="ARBA00022840"/>
    </source>
</evidence>
<dbReference type="AlphaFoldDB" id="A0A3A6Q451"/>
<keyword evidence="3 8" id="KW-0547">Nucleotide-binding</keyword>
<proteinExistence type="inferred from homology"/>
<dbReference type="InterPro" id="IPR016064">
    <property type="entry name" value="NAD/diacylglycerol_kinase_sf"/>
</dbReference>
<dbReference type="Pfam" id="PF01513">
    <property type="entry name" value="NAD_kinase"/>
    <property type="match status" value="1"/>
</dbReference>
<dbReference type="HAMAP" id="MF_00361">
    <property type="entry name" value="NAD_kinase"/>
    <property type="match status" value="1"/>
</dbReference>
<accession>A0A3A6Q451</accession>
<dbReference type="InterPro" id="IPR002504">
    <property type="entry name" value="NADK"/>
</dbReference>
<feature type="active site" description="Proton acceptor" evidence="8">
    <location>
        <position position="76"/>
    </location>
</feature>